<sequence>MTEKICLNFEFKQLLKLNSCLMVKGANRIDQCFLKAVGAGVIALSSIVIHRSSQYGDLFLKGILTLPILILIAGLIITLLGFFGCCGAMRENTCMLYTYAVIVSVLFICELALGILIALYPEKARDQIKDGMVEIFEKYGKDDQSLTRSIDTMQTDLQCCGVNNPEDWRSEFHHEIPNSCCIDKGDCNRNNPNEIYQKGCYEAIESSLKGVTMALGITAIVLGIIQMFL</sequence>
<evidence type="ECO:0000256" key="1">
    <source>
        <dbReference type="ARBA" id="ARBA00004141"/>
    </source>
</evidence>
<keyword evidence="7" id="KW-1185">Reference proteome</keyword>
<evidence type="ECO:0000313" key="7">
    <source>
        <dbReference type="Proteomes" id="UP000326759"/>
    </source>
</evidence>
<comment type="subcellular location">
    <subcellularLocation>
        <location evidence="1">Membrane</location>
        <topology evidence="1">Multi-pass membrane protein</topology>
    </subcellularLocation>
</comment>
<evidence type="ECO:0000256" key="2">
    <source>
        <dbReference type="ARBA" id="ARBA00022692"/>
    </source>
</evidence>
<gene>
    <name evidence="6" type="ORF">Anas_09155</name>
</gene>
<dbReference type="PANTHER" id="PTHR19282:SF551">
    <property type="entry name" value="RE08073P-RELATED"/>
    <property type="match status" value="1"/>
</dbReference>
<reference evidence="6 7" key="1">
    <citation type="journal article" date="2019" name="PLoS Biol.">
        <title>Sex chromosomes control vertical transmission of feminizing Wolbachia symbionts in an isopod.</title>
        <authorList>
            <person name="Becking T."/>
            <person name="Chebbi M.A."/>
            <person name="Giraud I."/>
            <person name="Moumen B."/>
            <person name="Laverre T."/>
            <person name="Caubet Y."/>
            <person name="Peccoud J."/>
            <person name="Gilbert C."/>
            <person name="Cordaux R."/>
        </authorList>
    </citation>
    <scope>NUCLEOTIDE SEQUENCE [LARGE SCALE GENOMIC DNA]</scope>
    <source>
        <strain evidence="6">ANa2</strain>
        <tissue evidence="6">Whole body excluding digestive tract and cuticle</tissue>
    </source>
</reference>
<keyword evidence="4 5" id="KW-0472">Membrane</keyword>
<accession>A0A5N5TJX2</accession>
<dbReference type="SUPFAM" id="SSF48652">
    <property type="entry name" value="Tetraspanin"/>
    <property type="match status" value="1"/>
</dbReference>
<dbReference type="PANTHER" id="PTHR19282">
    <property type="entry name" value="TETRASPANIN"/>
    <property type="match status" value="1"/>
</dbReference>
<comment type="caution">
    <text evidence="6">The sequence shown here is derived from an EMBL/GenBank/DDBJ whole genome shotgun (WGS) entry which is preliminary data.</text>
</comment>
<keyword evidence="2 5" id="KW-0812">Transmembrane</keyword>
<dbReference type="InterPro" id="IPR008952">
    <property type="entry name" value="Tetraspanin_EC2_sf"/>
</dbReference>
<dbReference type="AlphaFoldDB" id="A0A5N5TJX2"/>
<dbReference type="Gene3D" id="1.10.1450.10">
    <property type="entry name" value="Tetraspanin"/>
    <property type="match status" value="1"/>
</dbReference>
<dbReference type="OrthoDB" id="6366642at2759"/>
<protein>
    <submittedName>
        <fullName evidence="6">CD63 antigen</fullName>
    </submittedName>
</protein>
<evidence type="ECO:0000313" key="6">
    <source>
        <dbReference type="EMBL" id="KAB7506463.1"/>
    </source>
</evidence>
<feature type="transmembrane region" description="Helical" evidence="5">
    <location>
        <begin position="96"/>
        <end position="120"/>
    </location>
</feature>
<name>A0A5N5TJX2_9CRUS</name>
<dbReference type="PRINTS" id="PR00259">
    <property type="entry name" value="TMFOUR"/>
</dbReference>
<dbReference type="Pfam" id="PF00335">
    <property type="entry name" value="Tetraspanin"/>
    <property type="match status" value="1"/>
</dbReference>
<evidence type="ECO:0000256" key="5">
    <source>
        <dbReference type="SAM" id="Phobius"/>
    </source>
</evidence>
<keyword evidence="3 5" id="KW-1133">Transmembrane helix</keyword>
<feature type="transmembrane region" description="Helical" evidence="5">
    <location>
        <begin position="62"/>
        <end position="84"/>
    </location>
</feature>
<dbReference type="EMBL" id="SEYY01000802">
    <property type="protein sequence ID" value="KAB7506463.1"/>
    <property type="molecule type" value="Genomic_DNA"/>
</dbReference>
<dbReference type="InterPro" id="IPR018499">
    <property type="entry name" value="Tetraspanin/Peripherin"/>
</dbReference>
<dbReference type="GO" id="GO:0005886">
    <property type="term" value="C:plasma membrane"/>
    <property type="evidence" value="ECO:0007669"/>
    <property type="project" value="TreeGrafter"/>
</dbReference>
<proteinExistence type="predicted"/>
<evidence type="ECO:0000256" key="4">
    <source>
        <dbReference type="ARBA" id="ARBA00023136"/>
    </source>
</evidence>
<organism evidence="6 7">
    <name type="scientific">Armadillidium nasatum</name>
    <dbReference type="NCBI Taxonomy" id="96803"/>
    <lineage>
        <taxon>Eukaryota</taxon>
        <taxon>Metazoa</taxon>
        <taxon>Ecdysozoa</taxon>
        <taxon>Arthropoda</taxon>
        <taxon>Crustacea</taxon>
        <taxon>Multicrustacea</taxon>
        <taxon>Malacostraca</taxon>
        <taxon>Eumalacostraca</taxon>
        <taxon>Peracarida</taxon>
        <taxon>Isopoda</taxon>
        <taxon>Oniscidea</taxon>
        <taxon>Crinocheta</taxon>
        <taxon>Armadillidiidae</taxon>
        <taxon>Armadillidium</taxon>
    </lineage>
</organism>
<evidence type="ECO:0000256" key="3">
    <source>
        <dbReference type="ARBA" id="ARBA00022989"/>
    </source>
</evidence>
<feature type="transmembrane region" description="Helical" evidence="5">
    <location>
        <begin position="32"/>
        <end position="50"/>
    </location>
</feature>
<dbReference type="Proteomes" id="UP000326759">
    <property type="component" value="Unassembled WGS sequence"/>
</dbReference>